<dbReference type="InterPro" id="IPR000626">
    <property type="entry name" value="Ubiquitin-like_dom"/>
</dbReference>
<dbReference type="Pfam" id="PF09247">
    <property type="entry name" value="TBP-binding"/>
    <property type="match status" value="1"/>
</dbReference>
<feature type="non-terminal residue" evidence="7">
    <location>
        <position position="761"/>
    </location>
</feature>
<keyword evidence="7" id="KW-0648">Protein biosynthesis</keyword>
<dbReference type="Proteomes" id="UP000036987">
    <property type="component" value="Unassembled WGS sequence"/>
</dbReference>
<evidence type="ECO:0000256" key="5">
    <source>
        <dbReference type="SAM" id="MobiDB-lite"/>
    </source>
</evidence>
<keyword evidence="7" id="KW-0396">Initiation factor</keyword>
<feature type="compositionally biased region" description="Acidic residues" evidence="5">
    <location>
        <begin position="13"/>
        <end position="22"/>
    </location>
</feature>
<dbReference type="Gene3D" id="1.10.1100.10">
    <property type="entry name" value="TAFII-230 TBP-binding domain"/>
    <property type="match status" value="1"/>
</dbReference>
<keyword evidence="8" id="KW-1185">Reference proteome</keyword>
<dbReference type="InterPro" id="IPR022591">
    <property type="entry name" value="TAF1_HAT_dom"/>
</dbReference>
<proteinExistence type="predicted"/>
<dbReference type="PANTHER" id="PTHR13900:SF0">
    <property type="entry name" value="TRANSCRIPTION INITIATION FACTOR TFIID SUBUNIT 1"/>
    <property type="match status" value="1"/>
</dbReference>
<dbReference type="SUPFAM" id="SSF47055">
    <property type="entry name" value="TAF(II)230 TBP-binding fragment"/>
    <property type="match status" value="1"/>
</dbReference>
<dbReference type="GO" id="GO:0004402">
    <property type="term" value="F:histone acetyltransferase activity"/>
    <property type="evidence" value="ECO:0007669"/>
    <property type="project" value="InterPro"/>
</dbReference>
<gene>
    <name evidence="7" type="ORF">ZOSMA_75G00690</name>
</gene>
<evidence type="ECO:0000256" key="3">
    <source>
        <dbReference type="ARBA" id="ARBA00023163"/>
    </source>
</evidence>
<feature type="domain" description="Ubiquitin-like" evidence="6">
    <location>
        <begin position="649"/>
        <end position="719"/>
    </location>
</feature>
<dbReference type="EMBL" id="LFYR01001913">
    <property type="protein sequence ID" value="KMZ58636.1"/>
    <property type="molecule type" value="Genomic_DNA"/>
</dbReference>
<comment type="caution">
    <text evidence="7">The sequence shown here is derived from an EMBL/GenBank/DDBJ whole genome shotgun (WGS) entry which is preliminary data.</text>
</comment>
<dbReference type="Gene3D" id="3.10.20.90">
    <property type="entry name" value="Phosphatidylinositol 3-kinase Catalytic Subunit, Chain A, domain 1"/>
    <property type="match status" value="1"/>
</dbReference>
<keyword evidence="4" id="KW-0539">Nucleus</keyword>
<evidence type="ECO:0000256" key="4">
    <source>
        <dbReference type="ARBA" id="ARBA00023242"/>
    </source>
</evidence>
<dbReference type="GO" id="GO:0003743">
    <property type="term" value="F:translation initiation factor activity"/>
    <property type="evidence" value="ECO:0007669"/>
    <property type="project" value="UniProtKB-KW"/>
</dbReference>
<dbReference type="GO" id="GO:0016251">
    <property type="term" value="F:RNA polymerase II general transcription initiation factor activity"/>
    <property type="evidence" value="ECO:0007669"/>
    <property type="project" value="InterPro"/>
</dbReference>
<evidence type="ECO:0000259" key="6">
    <source>
        <dbReference type="PROSITE" id="PS50053"/>
    </source>
</evidence>
<dbReference type="SUPFAM" id="SSF54236">
    <property type="entry name" value="Ubiquitin-like"/>
    <property type="match status" value="1"/>
</dbReference>
<dbReference type="InterPro" id="IPR009067">
    <property type="entry name" value="TAF_II_230-bd"/>
</dbReference>
<dbReference type="OrthoDB" id="21449at2759"/>
<organism evidence="7 8">
    <name type="scientific">Zostera marina</name>
    <name type="common">Eelgrass</name>
    <dbReference type="NCBI Taxonomy" id="29655"/>
    <lineage>
        <taxon>Eukaryota</taxon>
        <taxon>Viridiplantae</taxon>
        <taxon>Streptophyta</taxon>
        <taxon>Embryophyta</taxon>
        <taxon>Tracheophyta</taxon>
        <taxon>Spermatophyta</taxon>
        <taxon>Magnoliopsida</taxon>
        <taxon>Liliopsida</taxon>
        <taxon>Zosteraceae</taxon>
        <taxon>Zostera</taxon>
    </lineage>
</organism>
<dbReference type="GO" id="GO:0005669">
    <property type="term" value="C:transcription factor TFIID complex"/>
    <property type="evidence" value="ECO:0007669"/>
    <property type="project" value="InterPro"/>
</dbReference>
<feature type="region of interest" description="Disordered" evidence="5">
    <location>
        <begin position="1"/>
        <end position="26"/>
    </location>
</feature>
<dbReference type="CDD" id="cd17064">
    <property type="entry name" value="Ubl_TAFs_like"/>
    <property type="match status" value="1"/>
</dbReference>
<evidence type="ECO:0000256" key="2">
    <source>
        <dbReference type="ARBA" id="ARBA00023015"/>
    </source>
</evidence>
<comment type="subcellular location">
    <subcellularLocation>
        <location evidence="1">Nucleus</location>
    </subcellularLocation>
</comment>
<dbReference type="SMART" id="SM00213">
    <property type="entry name" value="UBQ"/>
    <property type="match status" value="1"/>
</dbReference>
<evidence type="ECO:0000313" key="7">
    <source>
        <dbReference type="EMBL" id="KMZ58636.1"/>
    </source>
</evidence>
<sequence length="761" mass="86531">MGGDWDDPSRDGNDEDDQEDYGDDGRDRLLGFMFGNVDGAGDLDVDYLDKDAKEHLAALANQLGPSLPDIDLMKSPSTTTSVFEHDYDEKAEDAIDYEDIDEQYEGPEVQVATEEDHLLSKENYNDVSFALSNHKTSVFDEENYDEENYDEDEEAQKETEVGTIDSEIQTLYPTGEKVELSTKKRDSLDETIFSAETSELQNILEESESKEYFQKEPVSSLPILCIEDGIPILRFSEIFGVHEPLKKRVRRDDYRFYSINKDHSKNTDLTYSIEDDEITYLKSSQYEPSITTRLSLSKDNFVQSDETDSETLAIGIHGHGKDSCFSSEPMKKDLTVNVSSEISHLSPMFYPLDQQNWEDEIIWGNSPPQQGQSTDSCLISESDTETVSDLETVGNHKIDSGKFVQIESNEQSRDHPILSGTFDSMNMFDPDIFRPSDRSYHPQMLRLESSIEGDGSDYVVRSKDRGIRLCVGDFIRRFSKISLQNKDLLEESWLDHIIWDSSKSYPRPKLILDLQDERMLFELLDNKDAASLQSHSGAMIINHMSKSSAHGVSDHSVFSGISSGRFNISNDTYYSSRKISQQLKTNAKKRSIYNIKIMHSVPALRLMTMKPNLNSKEIANFHRPRALWYPRENKEAAKLQGEFCNQGLIKVILKTLTGKFTLLRVDVEDTILSILGKSSKKLDIKLSEKVKLFYSGKMLENDRSLASQNVFPNSLLHVVRTRINCLQKAEKLPAENKPLRPPAAFKKKSDISVKNGHIFMV</sequence>
<evidence type="ECO:0000256" key="1">
    <source>
        <dbReference type="ARBA" id="ARBA00004123"/>
    </source>
</evidence>
<dbReference type="InterPro" id="IPR040240">
    <property type="entry name" value="TAF1"/>
</dbReference>
<dbReference type="InterPro" id="IPR036741">
    <property type="entry name" value="TAFII-230_TBP-bd_sf"/>
</dbReference>
<accession>A0A0K9NPH1</accession>
<name>A0A0K9NPH1_ZOSMR</name>
<dbReference type="AlphaFoldDB" id="A0A0K9NPH1"/>
<protein>
    <submittedName>
        <fullName evidence="7">Transcription initiation factor TFIID subunit 1</fullName>
    </submittedName>
</protein>
<reference evidence="8" key="1">
    <citation type="journal article" date="2016" name="Nature">
        <title>The genome of the seagrass Zostera marina reveals angiosperm adaptation to the sea.</title>
        <authorList>
            <person name="Olsen J.L."/>
            <person name="Rouze P."/>
            <person name="Verhelst B."/>
            <person name="Lin Y.-C."/>
            <person name="Bayer T."/>
            <person name="Collen J."/>
            <person name="Dattolo E."/>
            <person name="De Paoli E."/>
            <person name="Dittami S."/>
            <person name="Maumus F."/>
            <person name="Michel G."/>
            <person name="Kersting A."/>
            <person name="Lauritano C."/>
            <person name="Lohaus R."/>
            <person name="Toepel M."/>
            <person name="Tonon T."/>
            <person name="Vanneste K."/>
            <person name="Amirebrahimi M."/>
            <person name="Brakel J."/>
            <person name="Bostroem C."/>
            <person name="Chovatia M."/>
            <person name="Grimwood J."/>
            <person name="Jenkins J.W."/>
            <person name="Jueterbock A."/>
            <person name="Mraz A."/>
            <person name="Stam W.T."/>
            <person name="Tice H."/>
            <person name="Bornberg-Bauer E."/>
            <person name="Green P.J."/>
            <person name="Pearson G.A."/>
            <person name="Procaccini G."/>
            <person name="Duarte C.M."/>
            <person name="Schmutz J."/>
            <person name="Reusch T.B.H."/>
            <person name="Van de Peer Y."/>
        </authorList>
    </citation>
    <scope>NUCLEOTIDE SEQUENCE [LARGE SCALE GENOMIC DNA]</scope>
    <source>
        <strain evidence="8">cv. Finnish</strain>
    </source>
</reference>
<dbReference type="PROSITE" id="PS50053">
    <property type="entry name" value="UBIQUITIN_2"/>
    <property type="match status" value="1"/>
</dbReference>
<dbReference type="PANTHER" id="PTHR13900">
    <property type="entry name" value="TRANSCRIPTION INITIATION FACTOR TFIID"/>
    <property type="match status" value="1"/>
</dbReference>
<evidence type="ECO:0000313" key="8">
    <source>
        <dbReference type="Proteomes" id="UP000036987"/>
    </source>
</evidence>
<keyword evidence="3" id="KW-0804">Transcription</keyword>
<keyword evidence="2" id="KW-0805">Transcription regulation</keyword>
<dbReference type="GO" id="GO:0017025">
    <property type="term" value="F:TBP-class protein binding"/>
    <property type="evidence" value="ECO:0007669"/>
    <property type="project" value="InterPro"/>
</dbReference>
<dbReference type="Pfam" id="PF12157">
    <property type="entry name" value="DUF3591"/>
    <property type="match status" value="1"/>
</dbReference>
<dbReference type="InterPro" id="IPR029071">
    <property type="entry name" value="Ubiquitin-like_domsf"/>
</dbReference>
<dbReference type="Pfam" id="PF00240">
    <property type="entry name" value="ubiquitin"/>
    <property type="match status" value="1"/>
</dbReference>